<evidence type="ECO:0000313" key="4">
    <source>
        <dbReference type="EMBL" id="SPM38067.1"/>
    </source>
</evidence>
<dbReference type="InterPro" id="IPR007184">
    <property type="entry name" value="Mannoside_phosphorylase"/>
</dbReference>
<dbReference type="RefSeq" id="WP_077077098.1">
    <property type="nucleotide sequence ID" value="NZ_FUEZ01000003.1"/>
</dbReference>
<dbReference type="Proteomes" id="UP000240424">
    <property type="component" value="Unassembled WGS sequence"/>
</dbReference>
<evidence type="ECO:0000256" key="1">
    <source>
        <dbReference type="ARBA" id="ARBA00022676"/>
    </source>
</evidence>
<dbReference type="SUPFAM" id="SSF75005">
    <property type="entry name" value="Arabinanase/levansucrase/invertase"/>
    <property type="match status" value="1"/>
</dbReference>
<keyword evidence="1" id="KW-0328">Glycosyltransferase</keyword>
<dbReference type="OrthoDB" id="9776657at2"/>
<dbReference type="PANTHER" id="PTHR34106">
    <property type="entry name" value="GLYCOSIDASE"/>
    <property type="match status" value="1"/>
</dbReference>
<dbReference type="EMBL" id="FUEZ01000003">
    <property type="protein sequence ID" value="SPM38067.1"/>
    <property type="molecule type" value="Genomic_DNA"/>
</dbReference>
<protein>
    <submittedName>
        <fullName evidence="4">Glycosidase</fullName>
    </submittedName>
</protein>
<keyword evidence="4" id="KW-0378">Hydrolase</keyword>
<evidence type="ECO:0000256" key="3">
    <source>
        <dbReference type="ARBA" id="ARBA00024356"/>
    </source>
</evidence>
<keyword evidence="4" id="KW-0326">Glycosidase</keyword>
<keyword evidence="2" id="KW-0808">Transferase</keyword>
<dbReference type="STRING" id="1841861.GCA_900157365_04444"/>
<dbReference type="CDD" id="cd18613">
    <property type="entry name" value="GH130"/>
    <property type="match status" value="1"/>
</dbReference>
<dbReference type="GO" id="GO:0016757">
    <property type="term" value="F:glycosyltransferase activity"/>
    <property type="evidence" value="ECO:0007669"/>
    <property type="project" value="UniProtKB-KW"/>
</dbReference>
<accession>A0A2U3P2W2</accession>
<gene>
    <name evidence="4" type="ORF">MNAB215_242</name>
</gene>
<dbReference type="InterPro" id="IPR023296">
    <property type="entry name" value="Glyco_hydro_beta-prop_sf"/>
</dbReference>
<reference evidence="4 5" key="1">
    <citation type="submission" date="2017-01" db="EMBL/GenBank/DDBJ databases">
        <authorList>
            <consortium name="Urmite Genomes"/>
        </authorList>
    </citation>
    <scope>NUCLEOTIDE SEQUENCE [LARGE SCALE GENOMIC DNA]</scope>
    <source>
        <strain evidence="4 5">AB215</strain>
    </source>
</reference>
<evidence type="ECO:0000313" key="5">
    <source>
        <dbReference type="Proteomes" id="UP000240424"/>
    </source>
</evidence>
<proteinExistence type="inferred from homology"/>
<organism evidence="4 5">
    <name type="scientific">Mycobacterium numidiamassiliense</name>
    <dbReference type="NCBI Taxonomy" id="1841861"/>
    <lineage>
        <taxon>Bacteria</taxon>
        <taxon>Bacillati</taxon>
        <taxon>Actinomycetota</taxon>
        <taxon>Actinomycetes</taxon>
        <taxon>Mycobacteriales</taxon>
        <taxon>Mycobacteriaceae</taxon>
        <taxon>Mycobacterium</taxon>
    </lineage>
</organism>
<comment type="similarity">
    <text evidence="3">Belongs to the glycosyl hydrolase 130 family.</text>
</comment>
<dbReference type="AlphaFoldDB" id="A0A2U3P2W2"/>
<evidence type="ECO:0000256" key="2">
    <source>
        <dbReference type="ARBA" id="ARBA00022679"/>
    </source>
</evidence>
<sequence length="498" mass="53835">MTLMRTGLVTRDPHRVTPDPARVITRLFVPGQEGFELQESRAGVVLNRILALTEDEVRSSLDDVVIRFDGRHRDLVGTFRWHANELADRLDAGVHLSDARMLLLGATFTSEYAIEGAALCNPSMVAHPDQAGTAAGSLRFVMSVRGIGEGHRSSIGFRTGVVDAAGRATIDEPPPFATTGTVSGALLDAAVFRGELGRIGNAGEAADYVFNALGDYFTRSDLDERLDDLRAHVSTRAHGESTVALIRATATRFYAIEFPCDTSVSERVLWPSMEAEHAGMEDARFVRFVDDDGSVTYYATYTAYSGSHISQQLLETKDFQSFTSGPLVGEAAANKGLALFPRRIDGRYAAMSRSDRETNSVAFADHLAVWTSASPCQQPTEAWEALQLGNCGPPIETDAGWLVLTHGVGPMRTYSIGAILLDLDDPTQVLGRLRRPLLSPAHDEQNGYVPNVVYSCGALVHADTLVVPYGIADGAIGIATVPLPQLLATIVQQPDRPR</sequence>
<dbReference type="PANTHER" id="PTHR34106:SF4">
    <property type="entry name" value="BLL5143 PROTEIN"/>
    <property type="match status" value="1"/>
</dbReference>
<keyword evidence="5" id="KW-1185">Reference proteome</keyword>
<dbReference type="GO" id="GO:0016798">
    <property type="term" value="F:hydrolase activity, acting on glycosyl bonds"/>
    <property type="evidence" value="ECO:0007669"/>
    <property type="project" value="UniProtKB-KW"/>
</dbReference>
<dbReference type="Gene3D" id="2.115.10.20">
    <property type="entry name" value="Glycosyl hydrolase domain, family 43"/>
    <property type="match status" value="1"/>
</dbReference>
<dbReference type="Pfam" id="PF04041">
    <property type="entry name" value="Glyco_hydro_130"/>
    <property type="match status" value="1"/>
</dbReference>
<name>A0A2U3P2W2_9MYCO</name>